<evidence type="ECO:0000313" key="1">
    <source>
        <dbReference type="EMBL" id="TGZ78889.1"/>
    </source>
</evidence>
<keyword evidence="2" id="KW-1185">Reference proteome</keyword>
<dbReference type="AlphaFoldDB" id="A0A4S2MRS7"/>
<dbReference type="EMBL" id="ML220136">
    <property type="protein sequence ID" value="TGZ78889.1"/>
    <property type="molecule type" value="Genomic_DNA"/>
</dbReference>
<dbReference type="OrthoDB" id="5351478at2759"/>
<name>A0A4S2MRS7_9PEZI</name>
<dbReference type="STRING" id="341454.A0A4S2MRS7"/>
<reference evidence="1 2" key="1">
    <citation type="submission" date="2019-04" db="EMBL/GenBank/DDBJ databases">
        <title>Comparative genomics and transcriptomics to analyze fruiting body development in filamentous ascomycetes.</title>
        <authorList>
            <consortium name="DOE Joint Genome Institute"/>
            <person name="Lutkenhaus R."/>
            <person name="Traeger S."/>
            <person name="Breuer J."/>
            <person name="Kuo A."/>
            <person name="Lipzen A."/>
            <person name="Pangilinan J."/>
            <person name="Dilworth D."/>
            <person name="Sandor L."/>
            <person name="Poggeler S."/>
            <person name="Barry K."/>
            <person name="Grigoriev I.V."/>
            <person name="Nowrousian M."/>
        </authorList>
    </citation>
    <scope>NUCLEOTIDE SEQUENCE [LARGE SCALE GENOMIC DNA]</scope>
    <source>
        <strain evidence="1 2">CBS 389.68</strain>
    </source>
</reference>
<organism evidence="1 2">
    <name type="scientific">Ascodesmis nigricans</name>
    <dbReference type="NCBI Taxonomy" id="341454"/>
    <lineage>
        <taxon>Eukaryota</taxon>
        <taxon>Fungi</taxon>
        <taxon>Dikarya</taxon>
        <taxon>Ascomycota</taxon>
        <taxon>Pezizomycotina</taxon>
        <taxon>Pezizomycetes</taxon>
        <taxon>Pezizales</taxon>
        <taxon>Ascodesmidaceae</taxon>
        <taxon>Ascodesmis</taxon>
    </lineage>
</organism>
<proteinExistence type="predicted"/>
<protein>
    <submittedName>
        <fullName evidence="1">Uncharacterized protein</fullName>
    </submittedName>
</protein>
<sequence>MTKQSGWDYLRLRAWKPQTLGESILTRHGCSKTKFQAQGNRKYLHKMLKLFDRNPLVMELALPNIAKWEQPLEEIYIDLLQGSTSMKSSRAASLYATKSIQMLGDVFQSLDDVSKRLLLALAPFWQVVKKNIDIYLMCLVFHNVLSTEDEDIGNAICDLWNVRAEGGNQARLPKLRALLEESGLTQKYHHLVQRLLSLGLLSINPKAIETSPEARESFYGIHPLLTIFLRQVMDGEHPQISVSTLLDAAALKRGFLDYFNQRSIAWSFYPEEAHIVAAYELMNEETNFLSAMSIPLQYGSADKCFCTFPSQIFIRLAAISQVDRQMQSTTNLIAHFCESIVERFEELRQRRGNRRIGETPTIIALFAAEWLCVYHAEVSGPEAFKTVINMTTKLIKYADENSSSYHHRLQEMIQQSCMQRAWAASDCLVDGLRLRRPFSGLISSTTELPSLTSSGGNSSPKFMETWCKFASQYLRLHSLAVQAQLTAAFRPELRHQLRDDFKVLWKAGYKILTETSLTPLISLYSWVDTVLASTNPREAATTPKISSTRFTGYLEFIRSQVFLLFRDPDSAKRQLLTGLELARENSDRDGEKLCHLRLCDLAFRSRSFDECIAHSEFIHDLQVDFPDNIEVNNNHQHHLSFAHLVLREALCHRQINQWDSAAASFATARTIAKFADERNIEYFAITKLAAIRQDHDIGFSTVTELLLDAITLAYSDPVTHLDHRGVLLRKMMNAAQAGKAGESMKDVIVRVAGRIGGVLEEVRRFLDDVIARERDIVLVRSKEGGSGADKIEGDIGELWKDAEVWLFCGGKGRRGESVRWRGTEWECGLRRV</sequence>
<evidence type="ECO:0000313" key="2">
    <source>
        <dbReference type="Proteomes" id="UP000298138"/>
    </source>
</evidence>
<accession>A0A4S2MRS7</accession>
<gene>
    <name evidence="1" type="ORF">EX30DRAFT_123840</name>
</gene>
<dbReference type="Proteomes" id="UP000298138">
    <property type="component" value="Unassembled WGS sequence"/>
</dbReference>
<dbReference type="InParanoid" id="A0A4S2MRS7"/>